<feature type="transmembrane region" description="Helical" evidence="2">
    <location>
        <begin position="12"/>
        <end position="33"/>
    </location>
</feature>
<feature type="transmembrane region" description="Helical" evidence="2">
    <location>
        <begin position="39"/>
        <end position="56"/>
    </location>
</feature>
<organism evidence="3 4">
    <name type="scientific">Opitutus terrae (strain DSM 11246 / JCM 15787 / PB90-1)</name>
    <dbReference type="NCBI Taxonomy" id="452637"/>
    <lineage>
        <taxon>Bacteria</taxon>
        <taxon>Pseudomonadati</taxon>
        <taxon>Verrucomicrobiota</taxon>
        <taxon>Opitutia</taxon>
        <taxon>Opitutales</taxon>
        <taxon>Opitutaceae</taxon>
        <taxon>Opitutus</taxon>
    </lineage>
</organism>
<feature type="region of interest" description="Disordered" evidence="1">
    <location>
        <begin position="80"/>
        <end position="117"/>
    </location>
</feature>
<name>B1ZP89_OPITP</name>
<evidence type="ECO:0000256" key="1">
    <source>
        <dbReference type="SAM" id="MobiDB-lite"/>
    </source>
</evidence>
<dbReference type="HOGENOM" id="CLU_2082435_0_0_0"/>
<keyword evidence="4" id="KW-1185">Reference proteome</keyword>
<evidence type="ECO:0000256" key="2">
    <source>
        <dbReference type="SAM" id="Phobius"/>
    </source>
</evidence>
<dbReference type="KEGG" id="ote:Oter_4305"/>
<reference evidence="3 4" key="1">
    <citation type="journal article" date="2011" name="J. Bacteriol.">
        <title>Genome sequence of the verrucomicrobium Opitutus terrae PB90-1, an abundant inhabitant of rice paddy soil ecosystems.</title>
        <authorList>
            <person name="van Passel M.W."/>
            <person name="Kant R."/>
            <person name="Palva A."/>
            <person name="Copeland A."/>
            <person name="Lucas S."/>
            <person name="Lapidus A."/>
            <person name="Glavina del Rio T."/>
            <person name="Pitluck S."/>
            <person name="Goltsman E."/>
            <person name="Clum A."/>
            <person name="Sun H."/>
            <person name="Schmutz J."/>
            <person name="Larimer F.W."/>
            <person name="Land M.L."/>
            <person name="Hauser L."/>
            <person name="Kyrpides N."/>
            <person name="Mikhailova N."/>
            <person name="Richardson P.P."/>
            <person name="Janssen P.H."/>
            <person name="de Vos W.M."/>
            <person name="Smidt H."/>
        </authorList>
    </citation>
    <scope>NUCLEOTIDE SEQUENCE [LARGE SCALE GENOMIC DNA]</scope>
    <source>
        <strain evidence="4">DSM 11246 / JCM 15787 / PB90-1</strain>
    </source>
</reference>
<dbReference type="AlphaFoldDB" id="B1ZP89"/>
<keyword evidence="2" id="KW-1133">Transmembrane helix</keyword>
<keyword evidence="2" id="KW-0812">Transmembrane</keyword>
<sequence length="117" mass="12685">MRQARDSLAMDWITAANVTGSVLGVLLALRLAASPTENRVGAWLPAGFLVWAAFAIPDRTFYRQGWFARVLTFYGVPNPSIAASDGQSRSRGSDRGSRPLPALPWSRKTPPSQRSAA</sequence>
<keyword evidence="2" id="KW-0472">Membrane</keyword>
<dbReference type="EMBL" id="CP001032">
    <property type="protein sequence ID" value="ACB77578.1"/>
    <property type="molecule type" value="Genomic_DNA"/>
</dbReference>
<evidence type="ECO:0000313" key="3">
    <source>
        <dbReference type="EMBL" id="ACB77578.1"/>
    </source>
</evidence>
<dbReference type="Proteomes" id="UP000007013">
    <property type="component" value="Chromosome"/>
</dbReference>
<evidence type="ECO:0000313" key="4">
    <source>
        <dbReference type="Proteomes" id="UP000007013"/>
    </source>
</evidence>
<accession>B1ZP89</accession>
<proteinExistence type="predicted"/>
<protein>
    <submittedName>
        <fullName evidence="3">Uncharacterized protein</fullName>
    </submittedName>
</protein>
<gene>
    <name evidence="3" type="ordered locus">Oter_4305</name>
</gene>